<accession>A0A840CDU9</accession>
<reference evidence="1" key="1">
    <citation type="submission" date="2020-08" db="EMBL/GenBank/DDBJ databases">
        <title>Genomic Encyclopedia of Type Strains, Phase IV (KMG-IV): sequencing the most valuable type-strain genomes for metagenomic binning, comparative biology and taxonomic classification.</title>
        <authorList>
            <person name="Goeker M."/>
        </authorList>
    </citation>
    <scope>NUCLEOTIDE SEQUENCE [LARGE SCALE GENOMIC DNA]</scope>
    <source>
        <strain evidence="1">DSM 105040</strain>
    </source>
</reference>
<dbReference type="AlphaFoldDB" id="A0A840CDU9"/>
<name>A0A840CDU9_9RHOB</name>
<proteinExistence type="predicted"/>
<sequence>MKLVSLLRDAATRQIGVRDAFNARTNALGAHGWEKMNRPKACPLFRNRRVRPAG</sequence>
<keyword evidence="2" id="KW-1185">Reference proteome</keyword>
<gene>
    <name evidence="1" type="ORF">GGR17_003344</name>
</gene>
<dbReference type="EMBL" id="JACIEQ010000005">
    <property type="protein sequence ID" value="MBB4023515.1"/>
    <property type="molecule type" value="Genomic_DNA"/>
</dbReference>
<evidence type="ECO:0000313" key="1">
    <source>
        <dbReference type="EMBL" id="MBB4023515.1"/>
    </source>
</evidence>
<comment type="caution">
    <text evidence="1">The sequence shown here is derived from an EMBL/GenBank/DDBJ whole genome shotgun (WGS) entry which is preliminary data.</text>
</comment>
<organism evidence="1 2">
    <name type="scientific">Actibacterium naphthalenivorans</name>
    <dbReference type="NCBI Taxonomy" id="1614693"/>
    <lineage>
        <taxon>Bacteria</taxon>
        <taxon>Pseudomonadati</taxon>
        <taxon>Pseudomonadota</taxon>
        <taxon>Alphaproteobacteria</taxon>
        <taxon>Rhodobacterales</taxon>
        <taxon>Roseobacteraceae</taxon>
        <taxon>Actibacterium</taxon>
    </lineage>
</organism>
<dbReference type="Proteomes" id="UP000585681">
    <property type="component" value="Unassembled WGS sequence"/>
</dbReference>
<protein>
    <submittedName>
        <fullName evidence="1">Uncharacterized protein</fullName>
    </submittedName>
</protein>
<evidence type="ECO:0000313" key="2">
    <source>
        <dbReference type="Proteomes" id="UP000585681"/>
    </source>
</evidence>